<organism evidence="2 3">
    <name type="scientific">Intrasporangium calvum</name>
    <dbReference type="NCBI Taxonomy" id="53358"/>
    <lineage>
        <taxon>Bacteria</taxon>
        <taxon>Bacillati</taxon>
        <taxon>Actinomycetota</taxon>
        <taxon>Actinomycetes</taxon>
        <taxon>Micrococcales</taxon>
        <taxon>Intrasporangiaceae</taxon>
        <taxon>Intrasporangium</taxon>
    </lineage>
</organism>
<keyword evidence="3" id="KW-1185">Reference proteome</keyword>
<protein>
    <submittedName>
        <fullName evidence="2">Z1 domain-containing protein</fullName>
    </submittedName>
</protein>
<proteinExistence type="predicted"/>
<dbReference type="RefSeq" id="WP_272460889.1">
    <property type="nucleotide sequence ID" value="NZ_JAPFQL010000009.1"/>
</dbReference>
<gene>
    <name evidence="2" type="ORF">OO014_03525</name>
</gene>
<accession>A0ABT5GDG0</accession>
<evidence type="ECO:0000313" key="2">
    <source>
        <dbReference type="EMBL" id="MDC5696314.1"/>
    </source>
</evidence>
<dbReference type="EMBL" id="JAPFQL010000009">
    <property type="protein sequence ID" value="MDC5696314.1"/>
    <property type="molecule type" value="Genomic_DNA"/>
</dbReference>
<evidence type="ECO:0000313" key="3">
    <source>
        <dbReference type="Proteomes" id="UP001150259"/>
    </source>
</evidence>
<comment type="caution">
    <text evidence="2">The sequence shown here is derived from an EMBL/GenBank/DDBJ whole genome shotgun (WGS) entry which is preliminary data.</text>
</comment>
<evidence type="ECO:0000259" key="1">
    <source>
        <dbReference type="Pfam" id="PF10593"/>
    </source>
</evidence>
<dbReference type="Pfam" id="PF10593">
    <property type="entry name" value="Z1"/>
    <property type="match status" value="1"/>
</dbReference>
<feature type="domain" description="Putative endonuclease Z1" evidence="1">
    <location>
        <begin position="434"/>
        <end position="671"/>
    </location>
</feature>
<reference evidence="2 3" key="1">
    <citation type="submission" date="2022-11" db="EMBL/GenBank/DDBJ databases">
        <title>Anaerobic phenanthrene biodegradation by a DNRA strain PheN6.</title>
        <authorList>
            <person name="Zhang Z."/>
        </authorList>
    </citation>
    <scope>NUCLEOTIDE SEQUENCE [LARGE SCALE GENOMIC DNA]</scope>
    <source>
        <strain evidence="2 3">PheN6</strain>
    </source>
</reference>
<sequence>MSGSIQEVRSMVLVRLDAAKQSSDEITTDLIHEWVHKVAKLLGADGQNNSDELEQLVRDLEADYNVYVGNWTSLADDGDHVKWLEERRPEIKWAFWDRYQRFMREHQQLPSASVKSVAETTDDILGRLEAPNRPGAWDRRGLVAGQVQSGKTGNYTGLVAKALDSGYKLVVVLAGVHNSLRSQTQARIDEGILGFDTRKNLRFDQTEGSSLIGVGRFGGRFLPVNSFTSSKETGDFSLAVAKNIGVVVGGNDPIVLVVKKHRSILTNLYEWATALRKETNPETGRPIVRGVPVLVIDDEADYASVDTNGPKRGQDPKEVDPTTINGLIRKFLDTFEQSAYVAYTATPYANIFISPDKQHRVAGEDLFPRSFIVSLPAPSSYIGPARVFGVQDDGSAAREHIDSLPIVRHVADYDAWLPDGHKADVTLQGDLPGSLREAILSFLIGGAVRSLRGQGAKHNSMLIHVTRYTNVQRQVADQVKATLEDYTDRLQYGEGNNPALRTAAHALFTSDHLPTTRELLGTEDVAELVSELPDFESVWAEMATVAARTRVHTVNGTSQDALEYVDHPDGLSVIAIGGDKLSRGLTLEGLSVSYYLRASKMYDTLMQMGRWFGYRPGYLDVCRLYTTAHLTRWYVAITAAAAELQSEFEAMAAIGRTPEQYGLRVRQHPDGLLVTSPSKLRHSTSLKISYSATISETISFAKSAAKDNWSQLERLLGALGPAPRATAGLRVWRHVPPDPVISFVKDYVPDKAAIQTQPKALIDYIQSRLADGELTTWTVALADVSSKEATVEDIAGLRIGLTRRAPLEVSLDRYTVRRVGSPRHEIVDLDKNTDLWNDLLRQTVRAWNESTRKNKSESAPSVPGGLFERLSRPADKGLLILYPLDPDPARVRLTGDGDHPSAIVDPREVLETPLVGFAISFPASDRAQPISYQVNKVFWEQEYGSYGGEDDEDGV</sequence>
<dbReference type="Proteomes" id="UP001150259">
    <property type="component" value="Unassembled WGS sequence"/>
</dbReference>
<name>A0ABT5GDG0_9MICO</name>
<dbReference type="InterPro" id="IPR018310">
    <property type="entry name" value="Put_endonuclease_Z1-dom"/>
</dbReference>